<keyword evidence="1" id="KW-0812">Transmembrane</keyword>
<dbReference type="PANTHER" id="PTHR34976:SF2">
    <property type="entry name" value="TYPE VII SECRETION SYSTEM PROTEIN ESSD"/>
    <property type="match status" value="1"/>
</dbReference>
<organism evidence="3 4">
    <name type="scientific">Bacillus sonorensis L12</name>
    <dbReference type="NCBI Taxonomy" id="1274524"/>
    <lineage>
        <taxon>Bacteria</taxon>
        <taxon>Bacillati</taxon>
        <taxon>Bacillota</taxon>
        <taxon>Bacilli</taxon>
        <taxon>Bacillales</taxon>
        <taxon>Bacillaceae</taxon>
        <taxon>Bacillus</taxon>
    </lineage>
</organism>
<evidence type="ECO:0000256" key="1">
    <source>
        <dbReference type="SAM" id="Phobius"/>
    </source>
</evidence>
<dbReference type="OrthoDB" id="2168558at2"/>
<dbReference type="PATRIC" id="fig|1274524.3.peg.5039"/>
<comment type="caution">
    <text evidence="3">The sequence shown here is derived from an EMBL/GenBank/DDBJ whole genome shotgun (WGS) entry which is preliminary data.</text>
</comment>
<dbReference type="InterPro" id="IPR051768">
    <property type="entry name" value="Bact_secretion_toxin"/>
</dbReference>
<protein>
    <recommendedName>
        <fullName evidence="2">Toxin/Nuclease N-terminal domain-containing protein</fullName>
    </recommendedName>
</protein>
<dbReference type="eggNOG" id="COG3209">
    <property type="taxonomic scope" value="Bacteria"/>
</dbReference>
<keyword evidence="1" id="KW-1133">Transmembrane helix</keyword>
<dbReference type="AlphaFoldDB" id="M5PBL6"/>
<keyword evidence="1" id="KW-0472">Membrane</keyword>
<gene>
    <name evidence="3" type="ORF">BSONL12_23595</name>
</gene>
<dbReference type="STRING" id="1274524.BSONL12_23595"/>
<dbReference type="InterPro" id="IPR027803">
    <property type="entry name" value="Toxin/Nuc_N"/>
</dbReference>
<dbReference type="PANTHER" id="PTHR34976">
    <property type="entry name" value="RIBONUCLEASE YQCG-RELATED"/>
    <property type="match status" value="1"/>
</dbReference>
<dbReference type="Pfam" id="PF14448">
    <property type="entry name" value="Nuc_N"/>
    <property type="match status" value="1"/>
</dbReference>
<accession>M5PBL6</accession>
<dbReference type="RefSeq" id="WP_006640624.1">
    <property type="nucleotide sequence ID" value="NZ_AOFM01000022.1"/>
</dbReference>
<sequence length="542" mass="59618">MDVKYSPEAWQGMKDGLDTLTGGKFGGGAKSSLLKLDDLLEDIESKIDDKDSDGSISFSHTSKKSKIDELFKDYQKLTGYCLKAGGLVEDHIDAPFAKKLDAFADKMEGLSLHNYKTKNRIGSKETTYVGYGMNKTAVQEDKAEITVNDIFKDSAAFDHVLNEEYKAFKDQNPDIELNYEDYSKAIVSARGFEYESVSDVQKNQELWRDLIIGGGVVVLTIFCAPVGLVVAGAYGTAQISSAATGKDWMTGRELNTGERFERGAFGALDILPGAAVATQSFKGVATIGKLSSRTEHVVQSLKDSKTLWSNRMRVSRLKAQDKLNDAGFAIKKQFAKSADALSDIARGTEVQGGTLARKGTDFYGHVNDAHQASKSKIQESIQRIETGKGVGKNIHNDGKATIGTKSVQAIKNHFPDDQQLGKRFDFTIENGRIKNINGINEVDFVIDMDGNLHIGRGHSYLANGKDVQAAGKLKINGQGQIRRISNESGHYRPNADQAKKYPDAFNQTGLNVKNAWLEIHEFESNISNYIVDDKIIFNQKIK</sequence>
<dbReference type="Proteomes" id="UP000011907">
    <property type="component" value="Unassembled WGS sequence"/>
</dbReference>
<evidence type="ECO:0000259" key="2">
    <source>
        <dbReference type="Pfam" id="PF14448"/>
    </source>
</evidence>
<feature type="domain" description="Toxin/Nuclease N-terminal" evidence="2">
    <location>
        <begin position="338"/>
        <end position="390"/>
    </location>
</feature>
<proteinExistence type="predicted"/>
<evidence type="ECO:0000313" key="4">
    <source>
        <dbReference type="Proteomes" id="UP000011907"/>
    </source>
</evidence>
<reference evidence="3 4" key="1">
    <citation type="journal article" date="2013" name="Genome Announc.">
        <title>Draft Whole-Genome Sequence of Bacillus sonorensis Strain L12, a Source of Nonribosomal Lipopeptides.</title>
        <authorList>
            <person name="Adimpong D.B."/>
            <person name="Sorensen K.I."/>
            <person name="Nielsen D.S."/>
            <person name="Thorsen L."/>
            <person name="Rasmussen T.B."/>
            <person name="Derkx P.M."/>
            <person name="Jespersen L."/>
        </authorList>
    </citation>
    <scope>NUCLEOTIDE SEQUENCE [LARGE SCALE GENOMIC DNA]</scope>
    <source>
        <strain evidence="3 4">L12</strain>
    </source>
</reference>
<dbReference type="GeneID" id="92854822"/>
<evidence type="ECO:0000313" key="3">
    <source>
        <dbReference type="EMBL" id="EME72127.1"/>
    </source>
</evidence>
<dbReference type="EMBL" id="AOFM01000022">
    <property type="protein sequence ID" value="EME72127.1"/>
    <property type="molecule type" value="Genomic_DNA"/>
</dbReference>
<feature type="transmembrane region" description="Helical" evidence="1">
    <location>
        <begin position="210"/>
        <end position="234"/>
    </location>
</feature>
<name>M5PBL6_9BACI</name>